<dbReference type="EMBL" id="SMMG02000005">
    <property type="protein sequence ID" value="KAA3474836.1"/>
    <property type="molecule type" value="Genomic_DNA"/>
</dbReference>
<organism evidence="2 3">
    <name type="scientific">Gossypium australe</name>
    <dbReference type="NCBI Taxonomy" id="47621"/>
    <lineage>
        <taxon>Eukaryota</taxon>
        <taxon>Viridiplantae</taxon>
        <taxon>Streptophyta</taxon>
        <taxon>Embryophyta</taxon>
        <taxon>Tracheophyta</taxon>
        <taxon>Spermatophyta</taxon>
        <taxon>Magnoliopsida</taxon>
        <taxon>eudicotyledons</taxon>
        <taxon>Gunneridae</taxon>
        <taxon>Pentapetalae</taxon>
        <taxon>rosids</taxon>
        <taxon>malvids</taxon>
        <taxon>Malvales</taxon>
        <taxon>Malvaceae</taxon>
        <taxon>Malvoideae</taxon>
        <taxon>Gossypium</taxon>
    </lineage>
</organism>
<name>A0A5B6W0M3_9ROSI</name>
<sequence length="438" mass="50252">MGGETIIPPTFTSEEEYSVDQDFPLPSLSSLNPTLLRDYLRMKAEDGKNESDRLFLEEFDKMGPQSSSPDFEAYHKRRQKVYKEVLQSYDQLRVRSMSLNEAKYKKLSDYDVPKTTSLLLIGPKGCGKSSLVNRISRVFEDDNFAPEHNPSVGDGTYYLQGYMIPRGSASFCLYDSRGLADGTSENINMIQNWMNNGVRHGEPVIRKSDDSSLRRRMKFKPRELGWKFCRPQMVNFVIFVVDAVSVLKSIEGDGVEDLLCLQMINEVFKHPCLSFKVDVTFFLSGDRFAECFFVCLDDKPVVVITHGDLLSIADRVRARVYLGELLGIPPAKQIFDIPENHDPVTELTIVDMLRYSLEHADRNLPYKNWVMENVCLAPIIMAKMFCMAVRKVPLFSWLCVLAMLLGIASGMACMRYLHMRHPRKSELNIVWHTIRHIW</sequence>
<reference evidence="3" key="1">
    <citation type="journal article" date="2019" name="Plant Biotechnol. J.">
        <title>Genome sequencing of the Australian wild diploid species Gossypium australe highlights disease resistance and delayed gland morphogenesis.</title>
        <authorList>
            <person name="Cai Y."/>
            <person name="Cai X."/>
            <person name="Wang Q."/>
            <person name="Wang P."/>
            <person name="Zhang Y."/>
            <person name="Cai C."/>
            <person name="Xu Y."/>
            <person name="Wang K."/>
            <person name="Zhou Z."/>
            <person name="Wang C."/>
            <person name="Geng S."/>
            <person name="Li B."/>
            <person name="Dong Q."/>
            <person name="Hou Y."/>
            <person name="Wang H."/>
            <person name="Ai P."/>
            <person name="Liu Z."/>
            <person name="Yi F."/>
            <person name="Sun M."/>
            <person name="An G."/>
            <person name="Cheng J."/>
            <person name="Zhang Y."/>
            <person name="Shi Q."/>
            <person name="Xie Y."/>
            <person name="Shi X."/>
            <person name="Chang Y."/>
            <person name="Huang F."/>
            <person name="Chen Y."/>
            <person name="Hong S."/>
            <person name="Mi L."/>
            <person name="Sun Q."/>
            <person name="Zhang L."/>
            <person name="Zhou B."/>
            <person name="Peng R."/>
            <person name="Zhang X."/>
            <person name="Liu F."/>
        </authorList>
    </citation>
    <scope>NUCLEOTIDE SEQUENCE [LARGE SCALE GENOMIC DNA]</scope>
    <source>
        <strain evidence="3">cv. PA1801</strain>
    </source>
</reference>
<keyword evidence="1" id="KW-0472">Membrane</keyword>
<proteinExistence type="predicted"/>
<dbReference type="PANTHER" id="PTHR14241">
    <property type="entry name" value="INTERFERON-INDUCED PROTEIN 44"/>
    <property type="match status" value="1"/>
</dbReference>
<dbReference type="OrthoDB" id="25620at2759"/>
<evidence type="ECO:0000256" key="1">
    <source>
        <dbReference type="SAM" id="Phobius"/>
    </source>
</evidence>
<keyword evidence="2" id="KW-0547">Nucleotide-binding</keyword>
<dbReference type="Gene3D" id="3.40.50.300">
    <property type="entry name" value="P-loop containing nucleotide triphosphate hydrolases"/>
    <property type="match status" value="1"/>
</dbReference>
<dbReference type="PANTHER" id="PTHR14241:SF32">
    <property type="entry name" value="VWFA DOMAIN-CONTAINING PROTEIN-RELATED"/>
    <property type="match status" value="1"/>
</dbReference>
<comment type="caution">
    <text evidence="2">The sequence shown here is derived from an EMBL/GenBank/DDBJ whole genome shotgun (WGS) entry which is preliminary data.</text>
</comment>
<keyword evidence="3" id="KW-1185">Reference proteome</keyword>
<dbReference type="InterPro" id="IPR027417">
    <property type="entry name" value="P-loop_NTPase"/>
</dbReference>
<gene>
    <name evidence="2" type="ORF">EPI10_025090</name>
</gene>
<evidence type="ECO:0000313" key="3">
    <source>
        <dbReference type="Proteomes" id="UP000325315"/>
    </source>
</evidence>
<dbReference type="Proteomes" id="UP000325315">
    <property type="component" value="Unassembled WGS sequence"/>
</dbReference>
<protein>
    <submittedName>
        <fullName evidence="2">Phosphate import ATP-binding PstB</fullName>
    </submittedName>
</protein>
<evidence type="ECO:0000313" key="2">
    <source>
        <dbReference type="EMBL" id="KAA3474836.1"/>
    </source>
</evidence>
<dbReference type="SUPFAM" id="SSF52540">
    <property type="entry name" value="P-loop containing nucleoside triphosphate hydrolases"/>
    <property type="match status" value="1"/>
</dbReference>
<feature type="transmembrane region" description="Helical" evidence="1">
    <location>
        <begin position="394"/>
        <end position="417"/>
    </location>
</feature>
<keyword evidence="1" id="KW-0812">Transmembrane</keyword>
<keyword evidence="1" id="KW-1133">Transmembrane helix</keyword>
<accession>A0A5B6W0M3</accession>
<dbReference type="GO" id="GO:0005524">
    <property type="term" value="F:ATP binding"/>
    <property type="evidence" value="ECO:0007669"/>
    <property type="project" value="UniProtKB-KW"/>
</dbReference>
<keyword evidence="2" id="KW-0067">ATP-binding</keyword>
<dbReference type="AlphaFoldDB" id="A0A5B6W0M3"/>